<proteinExistence type="predicted"/>
<evidence type="ECO:0000313" key="1">
    <source>
        <dbReference type="EMBL" id="PNT43446.1"/>
    </source>
</evidence>
<reference evidence="1 2" key="1">
    <citation type="journal article" date="2006" name="Science">
        <title>The genome of black cottonwood, Populus trichocarpa (Torr. &amp; Gray).</title>
        <authorList>
            <person name="Tuskan G.A."/>
            <person name="Difazio S."/>
            <person name="Jansson S."/>
            <person name="Bohlmann J."/>
            <person name="Grigoriev I."/>
            <person name="Hellsten U."/>
            <person name="Putnam N."/>
            <person name="Ralph S."/>
            <person name="Rombauts S."/>
            <person name="Salamov A."/>
            <person name="Schein J."/>
            <person name="Sterck L."/>
            <person name="Aerts A."/>
            <person name="Bhalerao R.R."/>
            <person name="Bhalerao R.P."/>
            <person name="Blaudez D."/>
            <person name="Boerjan W."/>
            <person name="Brun A."/>
            <person name="Brunner A."/>
            <person name="Busov V."/>
            <person name="Campbell M."/>
            <person name="Carlson J."/>
            <person name="Chalot M."/>
            <person name="Chapman J."/>
            <person name="Chen G.L."/>
            <person name="Cooper D."/>
            <person name="Coutinho P.M."/>
            <person name="Couturier J."/>
            <person name="Covert S."/>
            <person name="Cronk Q."/>
            <person name="Cunningham R."/>
            <person name="Davis J."/>
            <person name="Degroeve S."/>
            <person name="Dejardin A."/>
            <person name="Depamphilis C."/>
            <person name="Detter J."/>
            <person name="Dirks B."/>
            <person name="Dubchak I."/>
            <person name="Duplessis S."/>
            <person name="Ehlting J."/>
            <person name="Ellis B."/>
            <person name="Gendler K."/>
            <person name="Goodstein D."/>
            <person name="Gribskov M."/>
            <person name="Grimwood J."/>
            <person name="Groover A."/>
            <person name="Gunter L."/>
            <person name="Hamberger B."/>
            <person name="Heinze B."/>
            <person name="Helariutta Y."/>
            <person name="Henrissat B."/>
            <person name="Holligan D."/>
            <person name="Holt R."/>
            <person name="Huang W."/>
            <person name="Islam-Faridi N."/>
            <person name="Jones S."/>
            <person name="Jones-Rhoades M."/>
            <person name="Jorgensen R."/>
            <person name="Joshi C."/>
            <person name="Kangasjarvi J."/>
            <person name="Karlsson J."/>
            <person name="Kelleher C."/>
            <person name="Kirkpatrick R."/>
            <person name="Kirst M."/>
            <person name="Kohler A."/>
            <person name="Kalluri U."/>
            <person name="Larimer F."/>
            <person name="Leebens-Mack J."/>
            <person name="Leple J.C."/>
            <person name="Locascio P."/>
            <person name="Lou Y."/>
            <person name="Lucas S."/>
            <person name="Martin F."/>
            <person name="Montanini B."/>
            <person name="Napoli C."/>
            <person name="Nelson D.R."/>
            <person name="Nelson C."/>
            <person name="Nieminen K."/>
            <person name="Nilsson O."/>
            <person name="Pereda V."/>
            <person name="Peter G."/>
            <person name="Philippe R."/>
            <person name="Pilate G."/>
            <person name="Poliakov A."/>
            <person name="Razumovskaya J."/>
            <person name="Richardson P."/>
            <person name="Rinaldi C."/>
            <person name="Ritland K."/>
            <person name="Rouze P."/>
            <person name="Ryaboy D."/>
            <person name="Schmutz J."/>
            <person name="Schrader J."/>
            <person name="Segerman B."/>
            <person name="Shin H."/>
            <person name="Siddiqui A."/>
            <person name="Sterky F."/>
            <person name="Terry A."/>
            <person name="Tsai C.J."/>
            <person name="Uberbacher E."/>
            <person name="Unneberg P."/>
            <person name="Vahala J."/>
            <person name="Wall K."/>
            <person name="Wessler S."/>
            <person name="Yang G."/>
            <person name="Yin T."/>
            <person name="Douglas C."/>
            <person name="Marra M."/>
            <person name="Sandberg G."/>
            <person name="Van de Peer Y."/>
            <person name="Rokhsar D."/>
        </authorList>
    </citation>
    <scope>NUCLEOTIDE SEQUENCE [LARGE SCALE GENOMIC DNA]</scope>
    <source>
        <strain evidence="2">cv. Nisqually</strain>
    </source>
</reference>
<name>A0A2K2B0Z1_POPTR</name>
<dbReference type="EMBL" id="CM009292">
    <property type="protein sequence ID" value="PNT43446.1"/>
    <property type="molecule type" value="Genomic_DNA"/>
</dbReference>
<protein>
    <submittedName>
        <fullName evidence="1">Uncharacterized protein</fullName>
    </submittedName>
</protein>
<dbReference type="InParanoid" id="A0A2K2B0Z1"/>
<gene>
    <name evidence="1" type="ORF">POPTR_003G034400</name>
</gene>
<sequence>MSICVKFETFIPCIYFCFKNIEKLQTNMARIINPNSCHHPVVCISTSSYKVSLTLFFAQNGFKGNKVLVLTS</sequence>
<dbReference type="AlphaFoldDB" id="A0A2K2B0Z1"/>
<organism evidence="1 2">
    <name type="scientific">Populus trichocarpa</name>
    <name type="common">Western balsam poplar</name>
    <name type="synonym">Populus balsamifera subsp. trichocarpa</name>
    <dbReference type="NCBI Taxonomy" id="3694"/>
    <lineage>
        <taxon>Eukaryota</taxon>
        <taxon>Viridiplantae</taxon>
        <taxon>Streptophyta</taxon>
        <taxon>Embryophyta</taxon>
        <taxon>Tracheophyta</taxon>
        <taxon>Spermatophyta</taxon>
        <taxon>Magnoliopsida</taxon>
        <taxon>eudicotyledons</taxon>
        <taxon>Gunneridae</taxon>
        <taxon>Pentapetalae</taxon>
        <taxon>rosids</taxon>
        <taxon>fabids</taxon>
        <taxon>Malpighiales</taxon>
        <taxon>Salicaceae</taxon>
        <taxon>Saliceae</taxon>
        <taxon>Populus</taxon>
    </lineage>
</organism>
<keyword evidence="2" id="KW-1185">Reference proteome</keyword>
<dbReference type="Proteomes" id="UP000006729">
    <property type="component" value="Chromosome 3"/>
</dbReference>
<evidence type="ECO:0000313" key="2">
    <source>
        <dbReference type="Proteomes" id="UP000006729"/>
    </source>
</evidence>
<accession>A0A2K2B0Z1</accession>